<dbReference type="PANTHER" id="PTHR42840">
    <property type="entry name" value="NAD(P)-BINDING ROSSMANN-FOLD SUPERFAMILY PROTEIN-RELATED"/>
    <property type="match status" value="1"/>
</dbReference>
<evidence type="ECO:0000256" key="1">
    <source>
        <dbReference type="ARBA" id="ARBA00010928"/>
    </source>
</evidence>
<evidence type="ECO:0000313" key="4">
    <source>
        <dbReference type="EMBL" id="PTB66644.1"/>
    </source>
</evidence>
<dbReference type="RefSeq" id="XP_024749964.1">
    <property type="nucleotide sequence ID" value="XM_024890417.1"/>
</dbReference>
<feature type="domain" description="GFO/IDH/MocA-like oxidoreductase" evidence="3">
    <location>
        <begin position="151"/>
        <end position="268"/>
    </location>
</feature>
<dbReference type="SUPFAM" id="SSF55347">
    <property type="entry name" value="Glyceraldehyde-3-phosphate dehydrogenase-like, C-terminal domain"/>
    <property type="match status" value="1"/>
</dbReference>
<evidence type="ECO:0000259" key="3">
    <source>
        <dbReference type="Pfam" id="PF22725"/>
    </source>
</evidence>
<dbReference type="OrthoDB" id="64915at2759"/>
<name>A0A2T4BBE6_9HYPO</name>
<evidence type="ECO:0000313" key="5">
    <source>
        <dbReference type="Proteomes" id="UP000241546"/>
    </source>
</evidence>
<gene>
    <name evidence="4" type="ORF">BBK36DRAFT_1117945</name>
</gene>
<keyword evidence="5" id="KW-1185">Reference proteome</keyword>
<dbReference type="GO" id="GO:0005737">
    <property type="term" value="C:cytoplasm"/>
    <property type="evidence" value="ECO:0007669"/>
    <property type="project" value="TreeGrafter"/>
</dbReference>
<dbReference type="Pfam" id="PF01408">
    <property type="entry name" value="GFO_IDH_MocA"/>
    <property type="match status" value="1"/>
</dbReference>
<protein>
    <submittedName>
        <fullName evidence="4">NAD(P)-binding protein</fullName>
    </submittedName>
</protein>
<dbReference type="GO" id="GO:0016491">
    <property type="term" value="F:oxidoreductase activity"/>
    <property type="evidence" value="ECO:0007669"/>
    <property type="project" value="TreeGrafter"/>
</dbReference>
<dbReference type="GO" id="GO:0000166">
    <property type="term" value="F:nucleotide binding"/>
    <property type="evidence" value="ECO:0007669"/>
    <property type="project" value="InterPro"/>
</dbReference>
<dbReference type="Proteomes" id="UP000241546">
    <property type="component" value="Unassembled WGS sequence"/>
</dbReference>
<feature type="domain" description="Gfo/Idh/MocA-like oxidoreductase N-terminal" evidence="2">
    <location>
        <begin position="4"/>
        <end position="119"/>
    </location>
</feature>
<dbReference type="Gene3D" id="3.30.360.10">
    <property type="entry name" value="Dihydrodipicolinate Reductase, domain 2"/>
    <property type="match status" value="1"/>
</dbReference>
<dbReference type="AlphaFoldDB" id="A0A2T4BBE6"/>
<dbReference type="InterPro" id="IPR036291">
    <property type="entry name" value="NAD(P)-bd_dom_sf"/>
</dbReference>
<sequence>MAGIAILGAGIFATEEHLPALVLNKANVKAVYSRSKATASTLVSEATKLGVANLDLYSEDNPGHTLDDLLKRSDIEAVVIVLPILVQPSIVRRCLAAGKHVLCEKPIAKDVATARELIDDYKTSYAGRGLIFNIAEQFRFMREFERGREWIVDEKAIGEITQAHLRIWRHQPPEGKWYETPWRKVPEYQGGFLLDGGVHQTAMLRFISGQEVVETAGFARQVLPHLPPLDTLNAGILLSGGGTGTISMSFASTRRATELTIVGSKGSLYLTDGPDGFTLSLDLAAGESRTETIKSRGVELEIKAFLEAVKVGKPEKRASPEEALNDLAIIESMCSGGGKVQLY</sequence>
<comment type="similarity">
    <text evidence="1">Belongs to the Gfo/Idh/MocA family.</text>
</comment>
<reference evidence="5" key="1">
    <citation type="submission" date="2016-07" db="EMBL/GenBank/DDBJ databases">
        <title>Multiple horizontal gene transfer events from other fungi enriched the ability of initially mycotrophic Trichoderma (Ascomycota) to feed on dead plant biomass.</title>
        <authorList>
            <consortium name="DOE Joint Genome Institute"/>
            <person name="Atanasova L."/>
            <person name="Chenthamara K."/>
            <person name="Zhang J."/>
            <person name="Grujic M."/>
            <person name="Henrissat B."/>
            <person name="Kuo A."/>
            <person name="Aerts A."/>
            <person name="Salamov A."/>
            <person name="Lipzen A."/>
            <person name="Labutti K."/>
            <person name="Barry K."/>
            <person name="Miao Y."/>
            <person name="Rahimi M.J."/>
            <person name="Shen Q."/>
            <person name="Grigoriev I.V."/>
            <person name="Kubicek C.P."/>
            <person name="Druzhinina I.S."/>
        </authorList>
    </citation>
    <scope>NUCLEOTIDE SEQUENCE [LARGE SCALE GENOMIC DNA]</scope>
    <source>
        <strain evidence="5">TUCIM 6016</strain>
    </source>
</reference>
<dbReference type="EMBL" id="KZ680212">
    <property type="protein sequence ID" value="PTB66644.1"/>
    <property type="molecule type" value="Genomic_DNA"/>
</dbReference>
<proteinExistence type="inferred from homology"/>
<dbReference type="PANTHER" id="PTHR42840:SF5">
    <property type="entry name" value="NAD(P)-BINDING ROSSMANN-FOLD SUPERFAMILY PROTEIN"/>
    <property type="match status" value="1"/>
</dbReference>
<dbReference type="InterPro" id="IPR000683">
    <property type="entry name" value="Gfo/Idh/MocA-like_OxRdtase_N"/>
</dbReference>
<accession>A0A2T4BBE6</accession>
<dbReference type="Gene3D" id="3.40.50.720">
    <property type="entry name" value="NAD(P)-binding Rossmann-like Domain"/>
    <property type="match status" value="1"/>
</dbReference>
<organism evidence="4 5">
    <name type="scientific">Trichoderma citrinoviride</name>
    <dbReference type="NCBI Taxonomy" id="58853"/>
    <lineage>
        <taxon>Eukaryota</taxon>
        <taxon>Fungi</taxon>
        <taxon>Dikarya</taxon>
        <taxon>Ascomycota</taxon>
        <taxon>Pezizomycotina</taxon>
        <taxon>Sordariomycetes</taxon>
        <taxon>Hypocreomycetidae</taxon>
        <taxon>Hypocreales</taxon>
        <taxon>Hypocreaceae</taxon>
        <taxon>Trichoderma</taxon>
    </lineage>
</organism>
<dbReference type="InterPro" id="IPR055170">
    <property type="entry name" value="GFO_IDH_MocA-like_dom"/>
</dbReference>
<dbReference type="GO" id="GO:0006740">
    <property type="term" value="P:NADPH regeneration"/>
    <property type="evidence" value="ECO:0007669"/>
    <property type="project" value="TreeGrafter"/>
</dbReference>
<dbReference type="GeneID" id="36598535"/>
<dbReference type="SUPFAM" id="SSF51735">
    <property type="entry name" value="NAD(P)-binding Rossmann-fold domains"/>
    <property type="match status" value="1"/>
</dbReference>
<evidence type="ECO:0000259" key="2">
    <source>
        <dbReference type="Pfam" id="PF01408"/>
    </source>
</evidence>
<dbReference type="Pfam" id="PF22725">
    <property type="entry name" value="GFO_IDH_MocA_C3"/>
    <property type="match status" value="1"/>
</dbReference>